<evidence type="ECO:0000313" key="5">
    <source>
        <dbReference type="EMBL" id="NMO13847.1"/>
    </source>
</evidence>
<comment type="caution">
    <text evidence="5">The sequence shown here is derived from an EMBL/GenBank/DDBJ whole genome shotgun (WGS) entry which is preliminary data.</text>
</comment>
<keyword evidence="1" id="KW-0645">Protease</keyword>
<evidence type="ECO:0000256" key="2">
    <source>
        <dbReference type="ARBA" id="ARBA00022729"/>
    </source>
</evidence>
<organism evidence="5 6">
    <name type="scientific">Pyxidicoccus fallax</name>
    <dbReference type="NCBI Taxonomy" id="394095"/>
    <lineage>
        <taxon>Bacteria</taxon>
        <taxon>Pseudomonadati</taxon>
        <taxon>Myxococcota</taxon>
        <taxon>Myxococcia</taxon>
        <taxon>Myxococcales</taxon>
        <taxon>Cystobacterineae</taxon>
        <taxon>Myxococcaceae</taxon>
        <taxon>Pyxidicoccus</taxon>
    </lineage>
</organism>
<feature type="signal peptide" evidence="4">
    <location>
        <begin position="1"/>
        <end position="25"/>
    </location>
</feature>
<dbReference type="RefSeq" id="WP_169343126.1">
    <property type="nucleotide sequence ID" value="NZ_JABBJJ010000008.1"/>
</dbReference>
<dbReference type="GO" id="GO:0006508">
    <property type="term" value="P:proteolysis"/>
    <property type="evidence" value="ECO:0007669"/>
    <property type="project" value="UniProtKB-KW"/>
</dbReference>
<dbReference type="Proteomes" id="UP000518300">
    <property type="component" value="Unassembled WGS sequence"/>
</dbReference>
<dbReference type="PANTHER" id="PTHR11010">
    <property type="entry name" value="PROTEASE S28 PRO-X CARBOXYPEPTIDASE-RELATED"/>
    <property type="match status" value="1"/>
</dbReference>
<sequence length="489" mass="54797">MKPLSEGARVFGAAWLLAAALLSQACGDTAVVEPAAPEPSAQAVATLEAVADAEDILARLQAIPGLTILDEQPSPLPGTRFFRMQFELPANHTRPLGERFQLRVNLLHRSVEAPVVLASSGYGIIDAPVETEPTALLGANQLMLEHRFFGTSRPDSNDWRLLDIRQAASDYHRVIQAFKPLYGARWLTTGGSKGGMAAVYHRYFYPDDVDATVPYVTPNSHGLDDARYAFFLDHVVGTADCRAKLQAFQQDVLQRRDELRPFVEALATTWETGFETIGGADRALEFAAVETSFYFWQYAGELYCSYIPAPGALAEETFFFLDGITGIAFTYGDVELDFYAAYYYQSATELGWTRFPTRHLRGLLRYPGEDEPRAYLSFPVRERFDHGLMLRVEHWVRSRGERMLFVYGENDPWSASAFSVRERNDAFRFYVPGGNHRANIGQLPEPERTFAVERLRAWMGVSSPEAPALAVERAAKAAAPELMWPRFRL</sequence>
<evidence type="ECO:0000256" key="3">
    <source>
        <dbReference type="ARBA" id="ARBA00022801"/>
    </source>
</evidence>
<keyword evidence="2 4" id="KW-0732">Signal</keyword>
<evidence type="ECO:0000313" key="6">
    <source>
        <dbReference type="Proteomes" id="UP000518300"/>
    </source>
</evidence>
<dbReference type="PANTHER" id="PTHR11010:SF38">
    <property type="entry name" value="LYSOSOMAL PRO-X CARBOXYPEPTIDASE"/>
    <property type="match status" value="1"/>
</dbReference>
<dbReference type="Pfam" id="PF05576">
    <property type="entry name" value="Peptidase_S37"/>
    <property type="match status" value="1"/>
</dbReference>
<keyword evidence="3" id="KW-0378">Hydrolase</keyword>
<protein>
    <submittedName>
        <fullName evidence="5">Uncharacterized protein</fullName>
    </submittedName>
</protein>
<feature type="chain" id="PRO_5032308935" evidence="4">
    <location>
        <begin position="26"/>
        <end position="489"/>
    </location>
</feature>
<proteinExistence type="predicted"/>
<dbReference type="InterPro" id="IPR008761">
    <property type="entry name" value="Peptidase_S37"/>
</dbReference>
<accession>A0A848L5S0</accession>
<name>A0A848L5S0_9BACT</name>
<evidence type="ECO:0000256" key="1">
    <source>
        <dbReference type="ARBA" id="ARBA00022670"/>
    </source>
</evidence>
<dbReference type="SUPFAM" id="SSF53474">
    <property type="entry name" value="alpha/beta-Hydrolases"/>
    <property type="match status" value="1"/>
</dbReference>
<dbReference type="InterPro" id="IPR029058">
    <property type="entry name" value="AB_hydrolase_fold"/>
</dbReference>
<gene>
    <name evidence="5" type="ORF">HG543_03080</name>
</gene>
<keyword evidence="6" id="KW-1185">Reference proteome</keyword>
<dbReference type="AlphaFoldDB" id="A0A848L5S0"/>
<dbReference type="PROSITE" id="PS51257">
    <property type="entry name" value="PROKAR_LIPOPROTEIN"/>
    <property type="match status" value="1"/>
</dbReference>
<dbReference type="EMBL" id="JABBJJ010000008">
    <property type="protein sequence ID" value="NMO13847.1"/>
    <property type="molecule type" value="Genomic_DNA"/>
</dbReference>
<dbReference type="Gene3D" id="3.40.50.1820">
    <property type="entry name" value="alpha/beta hydrolase"/>
    <property type="match status" value="1"/>
</dbReference>
<evidence type="ECO:0000256" key="4">
    <source>
        <dbReference type="SAM" id="SignalP"/>
    </source>
</evidence>
<reference evidence="5 6" key="1">
    <citation type="submission" date="2020-04" db="EMBL/GenBank/DDBJ databases">
        <title>Draft genome of Pyxidicoccus fallax type strain.</title>
        <authorList>
            <person name="Whitworth D.E."/>
        </authorList>
    </citation>
    <scope>NUCLEOTIDE SEQUENCE [LARGE SCALE GENOMIC DNA]</scope>
    <source>
        <strain evidence="5 6">DSM 14698</strain>
    </source>
</reference>
<dbReference type="GO" id="GO:0008239">
    <property type="term" value="F:dipeptidyl-peptidase activity"/>
    <property type="evidence" value="ECO:0007669"/>
    <property type="project" value="TreeGrafter"/>
</dbReference>